<evidence type="ECO:0000313" key="2">
    <source>
        <dbReference type="EMBL" id="CUP31925.1"/>
    </source>
</evidence>
<evidence type="ECO:0000256" key="1">
    <source>
        <dbReference type="SAM" id="Phobius"/>
    </source>
</evidence>
<feature type="transmembrane region" description="Helical" evidence="1">
    <location>
        <begin position="268"/>
        <end position="286"/>
    </location>
</feature>
<feature type="transmembrane region" description="Helical" evidence="1">
    <location>
        <begin position="381"/>
        <end position="404"/>
    </location>
</feature>
<sequence length="432" mass="47690">MQLIQSSNIGLCIIGLIQYYLAIGLAAGGSCFRYFFFFVSFRIHYQRIVLLSVFSVSSMILSINCCIVCLIIFRSIFVCIIFISIILIRIIINYSIALAVVRFGYFALVFCLIIRRILVFSVVRSHSICLIVLNSAVSFFSIRSHHSIFISIAAVAAVFCICIAINIFAIMLITGICVISLIGFICGINFIFLTFISRYLVALLTSRITIDCSCKNMSIMTVQSRCRYQRVPLIGTAVRRAAVRRSAIRCSAIRSPTVRRPTLRIPRFGLSAVFGLVRITILYAAVRSGMVFRLLNLLFFSCICIRMIGIFPICVCIRVLNRSVICSVSITYISIRILNITACRAFSVNRSACICIRVLYIAVCGTIAVSRFAHICISVRVLNGSVNCSVFAAGIAVGILHFAASSAISSSASGSVSVAFTANRCCRCFRIQ</sequence>
<feature type="transmembrane region" description="Helical" evidence="1">
    <location>
        <begin position="103"/>
        <end position="123"/>
    </location>
</feature>
<feature type="transmembrane region" description="Helical" evidence="1">
    <location>
        <begin position="48"/>
        <end position="71"/>
    </location>
</feature>
<dbReference type="Proteomes" id="UP000095651">
    <property type="component" value="Unassembled WGS sequence"/>
</dbReference>
<protein>
    <submittedName>
        <fullName evidence="2">Uncharacterized protein</fullName>
    </submittedName>
</protein>
<evidence type="ECO:0000313" key="3">
    <source>
        <dbReference type="Proteomes" id="UP000095651"/>
    </source>
</evidence>
<feature type="transmembrane region" description="Helical" evidence="1">
    <location>
        <begin position="179"/>
        <end position="201"/>
    </location>
</feature>
<keyword evidence="1" id="KW-1133">Transmembrane helix</keyword>
<keyword evidence="1" id="KW-0472">Membrane</keyword>
<reference evidence="2 3" key="1">
    <citation type="submission" date="2015-09" db="EMBL/GenBank/DDBJ databases">
        <authorList>
            <consortium name="Pathogen Informatics"/>
        </authorList>
    </citation>
    <scope>NUCLEOTIDE SEQUENCE [LARGE SCALE GENOMIC DNA]</scope>
    <source>
        <strain evidence="2 3">2789STDY5608850</strain>
    </source>
</reference>
<gene>
    <name evidence="2" type="ORF">ERS852407_05597</name>
</gene>
<accession>A0A174MD93</accession>
<proteinExistence type="predicted"/>
<dbReference type="EMBL" id="CYZE01000024">
    <property type="protein sequence ID" value="CUP31925.1"/>
    <property type="molecule type" value="Genomic_DNA"/>
</dbReference>
<feature type="transmembrane region" description="Helical" evidence="1">
    <location>
        <begin position="76"/>
        <end position="97"/>
    </location>
</feature>
<feature type="transmembrane region" description="Helical" evidence="1">
    <location>
        <begin position="348"/>
        <end position="369"/>
    </location>
</feature>
<feature type="transmembrane region" description="Helical" evidence="1">
    <location>
        <begin position="298"/>
        <end position="317"/>
    </location>
</feature>
<feature type="transmembrane region" description="Helical" evidence="1">
    <location>
        <begin position="12"/>
        <end position="36"/>
    </location>
</feature>
<keyword evidence="1" id="KW-0812">Transmembrane</keyword>
<organism evidence="2 3">
    <name type="scientific">Hungatella hathewayi</name>
    <dbReference type="NCBI Taxonomy" id="154046"/>
    <lineage>
        <taxon>Bacteria</taxon>
        <taxon>Bacillati</taxon>
        <taxon>Bacillota</taxon>
        <taxon>Clostridia</taxon>
        <taxon>Lachnospirales</taxon>
        <taxon>Lachnospiraceae</taxon>
        <taxon>Hungatella</taxon>
    </lineage>
</organism>
<name>A0A174MD93_9FIRM</name>
<dbReference type="AlphaFoldDB" id="A0A174MD93"/>
<feature type="transmembrane region" description="Helical" evidence="1">
    <location>
        <begin position="148"/>
        <end position="173"/>
    </location>
</feature>